<feature type="signal peptide" evidence="1">
    <location>
        <begin position="1"/>
        <end position="23"/>
    </location>
</feature>
<dbReference type="AlphaFoldDB" id="A0A0K8TUW7"/>
<keyword evidence="1" id="KW-0732">Signal</keyword>
<evidence type="ECO:0000313" key="2">
    <source>
        <dbReference type="EMBL" id="JAI17855.1"/>
    </source>
</evidence>
<name>A0A0K8TUW7_CONLV</name>
<evidence type="ECO:0000256" key="1">
    <source>
        <dbReference type="SAM" id="SignalP"/>
    </source>
</evidence>
<sequence length="80" mass="8845">MMCRLTSLCCLLVIVLLNSAVDGIPCNGGGGWCSTHMWCCDSLDVCCDSPGLAVCKRDSECSWPHVPQERGALYTRFFRR</sequence>
<feature type="chain" id="PRO_5005520562" evidence="1">
    <location>
        <begin position="24"/>
        <end position="80"/>
    </location>
</feature>
<dbReference type="EMBL" id="GCVH01000038">
    <property type="protein sequence ID" value="JAI17855.1"/>
    <property type="molecule type" value="Transcribed_RNA"/>
</dbReference>
<protein>
    <submittedName>
        <fullName evidence="2">Conopeptide</fullName>
    </submittedName>
</protein>
<reference evidence="2" key="1">
    <citation type="submission" date="2015-04" db="EMBL/GenBank/DDBJ databases">
        <authorList>
            <person name="Syromyatnikov M.Y."/>
            <person name="Popov V.N."/>
        </authorList>
    </citation>
    <scope>NUCLEOTIDE SEQUENCE</scope>
    <source>
        <tissue evidence="2">Venom duct</tissue>
    </source>
</reference>
<accession>A0A0K8TUW7</accession>
<proteinExistence type="predicted"/>
<organism evidence="2">
    <name type="scientific">Conus lenavati</name>
    <name type="common">Cone snail</name>
    <dbReference type="NCBI Taxonomy" id="1519839"/>
    <lineage>
        <taxon>Eukaryota</taxon>
        <taxon>Metazoa</taxon>
        <taxon>Spiralia</taxon>
        <taxon>Lophotrochozoa</taxon>
        <taxon>Mollusca</taxon>
        <taxon>Gastropoda</taxon>
        <taxon>Caenogastropoda</taxon>
        <taxon>Neogastropoda</taxon>
        <taxon>Conoidea</taxon>
        <taxon>Conidae</taxon>
        <taxon>Conus</taxon>
        <taxon>Splinoconus</taxon>
    </lineage>
</organism>